<dbReference type="OrthoDB" id="442731at2759"/>
<feature type="disulfide bond" evidence="4">
    <location>
        <begin position="127"/>
        <end position="136"/>
    </location>
</feature>
<feature type="signal peptide" evidence="5">
    <location>
        <begin position="1"/>
        <end position="23"/>
    </location>
</feature>
<evidence type="ECO:0000256" key="3">
    <source>
        <dbReference type="ARBA" id="ARBA00023157"/>
    </source>
</evidence>
<comment type="caution">
    <text evidence="7">The sequence shown here is derived from an EMBL/GenBank/DDBJ whole genome shotgun (WGS) entry which is preliminary data.</text>
</comment>
<dbReference type="AlphaFoldDB" id="A0A835ZGV2"/>
<keyword evidence="1 4" id="KW-0245">EGF-like domain</keyword>
<dbReference type="Gene3D" id="2.10.25.10">
    <property type="entry name" value="Laminin"/>
    <property type="match status" value="2"/>
</dbReference>
<keyword evidence="3 4" id="KW-1015">Disulfide bond</keyword>
<evidence type="ECO:0000256" key="5">
    <source>
        <dbReference type="SAM" id="SignalP"/>
    </source>
</evidence>
<dbReference type="SMART" id="SM00181">
    <property type="entry name" value="EGF"/>
    <property type="match status" value="4"/>
</dbReference>
<evidence type="ECO:0000259" key="6">
    <source>
        <dbReference type="PROSITE" id="PS50026"/>
    </source>
</evidence>
<dbReference type="PROSITE" id="PS50026">
    <property type="entry name" value="EGF_3"/>
    <property type="match status" value="2"/>
</dbReference>
<dbReference type="PANTHER" id="PTHR11219">
    <property type="entry name" value="TENEURIN AND N-ACETYLGLUCOSAMINE-1-PHOSPHODIESTER ALPHA-N-ACETYLGLUCOSAMINIDASE"/>
    <property type="match status" value="1"/>
</dbReference>
<dbReference type="EMBL" id="JAFCMP010000013">
    <property type="protein sequence ID" value="KAG5191969.1"/>
    <property type="molecule type" value="Genomic_DNA"/>
</dbReference>
<evidence type="ECO:0000256" key="4">
    <source>
        <dbReference type="PROSITE-ProRule" id="PRU00076"/>
    </source>
</evidence>
<name>A0A835ZGV2_9STRA</name>
<dbReference type="Proteomes" id="UP000664859">
    <property type="component" value="Unassembled WGS sequence"/>
</dbReference>
<dbReference type="PROSITE" id="PS01186">
    <property type="entry name" value="EGF_2"/>
    <property type="match status" value="2"/>
</dbReference>
<keyword evidence="5" id="KW-0732">Signal</keyword>
<feature type="domain" description="EGF-like" evidence="6">
    <location>
        <begin position="102"/>
        <end position="137"/>
    </location>
</feature>
<organism evidence="7 8">
    <name type="scientific">Tribonema minus</name>
    <dbReference type="NCBI Taxonomy" id="303371"/>
    <lineage>
        <taxon>Eukaryota</taxon>
        <taxon>Sar</taxon>
        <taxon>Stramenopiles</taxon>
        <taxon>Ochrophyta</taxon>
        <taxon>PX clade</taxon>
        <taxon>Xanthophyceae</taxon>
        <taxon>Tribonematales</taxon>
        <taxon>Tribonemataceae</taxon>
        <taxon>Tribonema</taxon>
    </lineage>
</organism>
<reference evidence="7" key="1">
    <citation type="submission" date="2021-02" db="EMBL/GenBank/DDBJ databases">
        <title>First Annotated Genome of the Yellow-green Alga Tribonema minus.</title>
        <authorList>
            <person name="Mahan K.M."/>
        </authorList>
    </citation>
    <scope>NUCLEOTIDE SEQUENCE</scope>
    <source>
        <strain evidence="7">UTEX B ZZ1240</strain>
    </source>
</reference>
<feature type="disulfide bond" evidence="4">
    <location>
        <begin position="43"/>
        <end position="52"/>
    </location>
</feature>
<feature type="chain" id="PRO_5032891313" evidence="5">
    <location>
        <begin position="24"/>
        <end position="657"/>
    </location>
</feature>
<keyword evidence="8" id="KW-1185">Reference proteome</keyword>
<gene>
    <name evidence="7" type="ORF">JKP88DRAFT_160044</name>
</gene>
<dbReference type="InterPro" id="IPR000742">
    <property type="entry name" value="EGF"/>
</dbReference>
<evidence type="ECO:0000313" key="7">
    <source>
        <dbReference type="EMBL" id="KAG5191969.1"/>
    </source>
</evidence>
<evidence type="ECO:0000313" key="8">
    <source>
        <dbReference type="Proteomes" id="UP000664859"/>
    </source>
</evidence>
<dbReference type="PANTHER" id="PTHR11219:SF69">
    <property type="entry name" value="TENEURIN-A"/>
    <property type="match status" value="1"/>
</dbReference>
<feature type="disulfide bond" evidence="4">
    <location>
        <begin position="25"/>
        <end position="35"/>
    </location>
</feature>
<dbReference type="InterPro" id="IPR051216">
    <property type="entry name" value="Teneurin"/>
</dbReference>
<accession>A0A835ZGV2</accession>
<protein>
    <submittedName>
        <fullName evidence="7">Tubular mastigoneme-related protein</fullName>
    </submittedName>
</protein>
<dbReference type="Pfam" id="PF23106">
    <property type="entry name" value="EGF_Teneurin"/>
    <property type="match status" value="1"/>
</dbReference>
<comment type="caution">
    <text evidence="4">Lacks conserved residue(s) required for the propagation of feature annotation.</text>
</comment>
<dbReference type="PRINTS" id="PR00011">
    <property type="entry name" value="EGFLAMININ"/>
</dbReference>
<feature type="domain" description="EGF-like" evidence="6">
    <location>
        <begin position="21"/>
        <end position="53"/>
    </location>
</feature>
<evidence type="ECO:0000256" key="1">
    <source>
        <dbReference type="ARBA" id="ARBA00022536"/>
    </source>
</evidence>
<proteinExistence type="predicted"/>
<evidence type="ECO:0000256" key="2">
    <source>
        <dbReference type="ARBA" id="ARBA00022737"/>
    </source>
</evidence>
<keyword evidence="2" id="KW-0677">Repeat</keyword>
<dbReference type="PROSITE" id="PS00022">
    <property type="entry name" value="EGF_1"/>
    <property type="match status" value="2"/>
</dbReference>
<dbReference type="Gene3D" id="2.60.120.260">
    <property type="entry name" value="Galactose-binding domain-like"/>
    <property type="match status" value="1"/>
</dbReference>
<sequence>MTRRKSLVFKALAVLAVLATVAAECPNACSGHGTCNTHDECDCYTGYMANDCSQRICPFGNAHVDGGKGDLDGDNVFDGTTLVIKTSQMYPAGTVEGIAAVDYDAAHFYMECSNKGLCDRSSGTCKCFPAYEGHACQRASCPVVGGKACGGHGVCRTVRELVEDDYSNDYELWDADVGMGCACDAGYSGYDCSQRHCPIGVDPLYADEPEINPRYPMWNFRFSGGSPFDHTSGSFRVKFYDAYGEDWVTSPITFGDDPVLTGTALATALQALSNDVTDSHTTCDGSYPSNDALFKCSFKHNFGSHRVPELITMDDDGHSTVATGITTYVYDTGIIGGSADQFGQLCDGVTATTSVLETDASLYLHAGSAAQTVLLQKCLGDADGNPDNDVDAQLWDYGTNMAGSDPADIALAHPHLIKLISRGVPTNPYTTAILYWDNTLKVFKVLTAVGAADGTLYDWTAAALTTAPPTFYVGATNGVVTRVFKDAASWDSTNHLWTYAATTNAAVSIATAAQYTSVVTTSVDASCAADALADNHYSLLPTLDDHACLSKGDLVIVPAAQAATAALTTPAAVANTAELRRVVKVDGTRVTLDRPIHFAAAGSTYLFKFTPDPQGDFVYNYAVECAGRGLCDATAGLCQCFRGYTGPACDIQSALVV</sequence>